<evidence type="ECO:0000259" key="5">
    <source>
        <dbReference type="PROSITE" id="PS50931"/>
    </source>
</evidence>
<dbReference type="InParanoid" id="A0A420WEA7"/>
<dbReference type="EMBL" id="RBII01000002">
    <property type="protein sequence ID" value="RKQ69351.1"/>
    <property type="molecule type" value="Genomic_DNA"/>
</dbReference>
<evidence type="ECO:0000256" key="4">
    <source>
        <dbReference type="ARBA" id="ARBA00023163"/>
    </source>
</evidence>
<keyword evidence="4" id="KW-0804">Transcription</keyword>
<gene>
    <name evidence="6" type="ORF">DES40_2151</name>
</gene>
<dbReference type="InterPro" id="IPR005119">
    <property type="entry name" value="LysR_subst-bd"/>
</dbReference>
<evidence type="ECO:0000256" key="3">
    <source>
        <dbReference type="ARBA" id="ARBA00023125"/>
    </source>
</evidence>
<dbReference type="GO" id="GO:0003677">
    <property type="term" value="F:DNA binding"/>
    <property type="evidence" value="ECO:0007669"/>
    <property type="project" value="UniProtKB-KW"/>
</dbReference>
<evidence type="ECO:0000256" key="2">
    <source>
        <dbReference type="ARBA" id="ARBA00023015"/>
    </source>
</evidence>
<keyword evidence="7" id="KW-1185">Reference proteome</keyword>
<dbReference type="PRINTS" id="PR00039">
    <property type="entry name" value="HTHLYSR"/>
</dbReference>
<dbReference type="FunFam" id="1.10.10.10:FF:000001">
    <property type="entry name" value="LysR family transcriptional regulator"/>
    <property type="match status" value="1"/>
</dbReference>
<dbReference type="Pfam" id="PF03466">
    <property type="entry name" value="LysR_substrate"/>
    <property type="match status" value="1"/>
</dbReference>
<keyword evidence="3 6" id="KW-0238">DNA-binding</keyword>
<comment type="similarity">
    <text evidence="1">Belongs to the LysR transcriptional regulatory family.</text>
</comment>
<dbReference type="GO" id="GO:0003700">
    <property type="term" value="F:DNA-binding transcription factor activity"/>
    <property type="evidence" value="ECO:0007669"/>
    <property type="project" value="InterPro"/>
</dbReference>
<organism evidence="6 7">
    <name type="scientific">Litorimonas taeanensis</name>
    <dbReference type="NCBI Taxonomy" id="568099"/>
    <lineage>
        <taxon>Bacteria</taxon>
        <taxon>Pseudomonadati</taxon>
        <taxon>Pseudomonadota</taxon>
        <taxon>Alphaproteobacteria</taxon>
        <taxon>Maricaulales</taxon>
        <taxon>Robiginitomaculaceae</taxon>
    </lineage>
</organism>
<reference evidence="6 7" key="1">
    <citation type="submission" date="2018-10" db="EMBL/GenBank/DDBJ databases">
        <title>Genomic Encyclopedia of Type Strains, Phase IV (KMG-IV): sequencing the most valuable type-strain genomes for metagenomic binning, comparative biology and taxonomic classification.</title>
        <authorList>
            <person name="Goeker M."/>
        </authorList>
    </citation>
    <scope>NUCLEOTIDE SEQUENCE [LARGE SCALE GENOMIC DNA]</scope>
    <source>
        <strain evidence="6 7">DSM 22008</strain>
    </source>
</reference>
<dbReference type="SUPFAM" id="SSF53850">
    <property type="entry name" value="Periplasmic binding protein-like II"/>
    <property type="match status" value="1"/>
</dbReference>
<dbReference type="FunCoup" id="A0A420WEA7">
    <property type="interactions" value="10"/>
</dbReference>
<proteinExistence type="inferred from homology"/>
<dbReference type="RefSeq" id="WP_121101902.1">
    <property type="nucleotide sequence ID" value="NZ_RBII01000002.1"/>
</dbReference>
<dbReference type="Proteomes" id="UP000282211">
    <property type="component" value="Unassembled WGS sequence"/>
</dbReference>
<dbReference type="Gene3D" id="3.40.190.290">
    <property type="match status" value="1"/>
</dbReference>
<protein>
    <submittedName>
        <fullName evidence="6">DNA-binding transcriptional LysR family regulator</fullName>
    </submittedName>
</protein>
<dbReference type="InterPro" id="IPR058163">
    <property type="entry name" value="LysR-type_TF_proteobact-type"/>
</dbReference>
<dbReference type="PANTHER" id="PTHR30537:SF5">
    <property type="entry name" value="HTH-TYPE TRANSCRIPTIONAL ACTIVATOR TTDR-RELATED"/>
    <property type="match status" value="1"/>
</dbReference>
<dbReference type="OrthoDB" id="9813056at2"/>
<dbReference type="CDD" id="cd08422">
    <property type="entry name" value="PBP2_CrgA_like"/>
    <property type="match status" value="1"/>
</dbReference>
<dbReference type="Pfam" id="PF00126">
    <property type="entry name" value="HTH_1"/>
    <property type="match status" value="1"/>
</dbReference>
<accession>A0A420WEA7</accession>
<evidence type="ECO:0000313" key="6">
    <source>
        <dbReference type="EMBL" id="RKQ69351.1"/>
    </source>
</evidence>
<evidence type="ECO:0000256" key="1">
    <source>
        <dbReference type="ARBA" id="ARBA00009437"/>
    </source>
</evidence>
<comment type="caution">
    <text evidence="6">The sequence shown here is derived from an EMBL/GenBank/DDBJ whole genome shotgun (WGS) entry which is preliminary data.</text>
</comment>
<keyword evidence="2" id="KW-0805">Transcription regulation</keyword>
<dbReference type="PANTHER" id="PTHR30537">
    <property type="entry name" value="HTH-TYPE TRANSCRIPTIONAL REGULATOR"/>
    <property type="match status" value="1"/>
</dbReference>
<dbReference type="SUPFAM" id="SSF46785">
    <property type="entry name" value="Winged helix' DNA-binding domain"/>
    <property type="match status" value="1"/>
</dbReference>
<dbReference type="AlphaFoldDB" id="A0A420WEA7"/>
<dbReference type="InterPro" id="IPR000847">
    <property type="entry name" value="LysR_HTH_N"/>
</dbReference>
<sequence>MNRYEEIEAFVRTIEAGSFTHAAKQLGVTKSAVSRRLSDLETRLGTQLIMRTTRSLSLTEAGQALFERAIGLLADWNEAETVSMSQTTALSGRIRMAAPLTFGVKYLGPAIIDFLALHPDIVFDIDYNDRKIDLISEGVDVAIRIGELTDSGLIARKLAPITMLACAAPAYLEKHGHPKTAQDLKHMKKLSYANRSKQSWHYTDNQGKRGEVTIPSALRSNNGDFLKNAAIAGLGIILHPSFIVCDALQDGSLKVILKDHNFASISAYAIYPPTRHLSLRVRTWVDFLVERFKDIPPWEMHIHLSKQKN</sequence>
<dbReference type="Gene3D" id="1.10.10.10">
    <property type="entry name" value="Winged helix-like DNA-binding domain superfamily/Winged helix DNA-binding domain"/>
    <property type="match status" value="1"/>
</dbReference>
<dbReference type="PROSITE" id="PS50931">
    <property type="entry name" value="HTH_LYSR"/>
    <property type="match status" value="1"/>
</dbReference>
<evidence type="ECO:0000313" key="7">
    <source>
        <dbReference type="Proteomes" id="UP000282211"/>
    </source>
</evidence>
<dbReference type="InterPro" id="IPR036390">
    <property type="entry name" value="WH_DNA-bd_sf"/>
</dbReference>
<dbReference type="InterPro" id="IPR036388">
    <property type="entry name" value="WH-like_DNA-bd_sf"/>
</dbReference>
<feature type="domain" description="HTH lysR-type" evidence="5">
    <location>
        <begin position="1"/>
        <end position="59"/>
    </location>
</feature>
<name>A0A420WEA7_9PROT</name>